<feature type="compositionally biased region" description="Polar residues" evidence="1">
    <location>
        <begin position="36"/>
        <end position="57"/>
    </location>
</feature>
<name>A0AAW0ZYY5_9HYME</name>
<accession>A0AAW0ZYY5</accession>
<dbReference type="Proteomes" id="UP001432146">
    <property type="component" value="Unassembled WGS sequence"/>
</dbReference>
<evidence type="ECO:0000256" key="1">
    <source>
        <dbReference type="SAM" id="MobiDB-lite"/>
    </source>
</evidence>
<proteinExistence type="predicted"/>
<gene>
    <name evidence="2" type="ORF">QLX08_005312</name>
</gene>
<dbReference type="AlphaFoldDB" id="A0AAW0ZYY5"/>
<feature type="region of interest" description="Disordered" evidence="1">
    <location>
        <begin position="1"/>
        <end position="67"/>
    </location>
</feature>
<protein>
    <submittedName>
        <fullName evidence="2">Uncharacterized protein</fullName>
    </submittedName>
</protein>
<evidence type="ECO:0000313" key="2">
    <source>
        <dbReference type="EMBL" id="KAK9302823.1"/>
    </source>
</evidence>
<comment type="caution">
    <text evidence="2">The sequence shown here is derived from an EMBL/GenBank/DDBJ whole genome shotgun (WGS) entry which is preliminary data.</text>
</comment>
<dbReference type="EMBL" id="JAWNGG020000089">
    <property type="protein sequence ID" value="KAK9302823.1"/>
    <property type="molecule type" value="Genomic_DNA"/>
</dbReference>
<organism evidence="2 3">
    <name type="scientific">Tetragonisca angustula</name>
    <dbReference type="NCBI Taxonomy" id="166442"/>
    <lineage>
        <taxon>Eukaryota</taxon>
        <taxon>Metazoa</taxon>
        <taxon>Ecdysozoa</taxon>
        <taxon>Arthropoda</taxon>
        <taxon>Hexapoda</taxon>
        <taxon>Insecta</taxon>
        <taxon>Pterygota</taxon>
        <taxon>Neoptera</taxon>
        <taxon>Endopterygota</taxon>
        <taxon>Hymenoptera</taxon>
        <taxon>Apocrita</taxon>
        <taxon>Aculeata</taxon>
        <taxon>Apoidea</taxon>
        <taxon>Anthophila</taxon>
        <taxon>Apidae</taxon>
        <taxon>Tetragonisca</taxon>
    </lineage>
</organism>
<feature type="compositionally biased region" description="Basic and acidic residues" evidence="1">
    <location>
        <begin position="58"/>
        <end position="67"/>
    </location>
</feature>
<sequence length="67" mass="7730">MVNKTKTDAPWKTVKRRTSLNKETENIKRKCPSPTPEQMESNKLPTPQQVPKSISTQRHTEDQPTLN</sequence>
<reference evidence="2 3" key="1">
    <citation type="submission" date="2024-05" db="EMBL/GenBank/DDBJ databases">
        <title>The nuclear and mitochondrial genome assemblies of Tetragonisca angustula (Apidae: Meliponini), a tiny yet remarkable pollinator in the Neotropics.</title>
        <authorList>
            <person name="Ferrari R."/>
            <person name="Ricardo P.C."/>
            <person name="Dias F.C."/>
            <person name="Araujo N.S."/>
            <person name="Soares D.O."/>
            <person name="Zhou Q.-S."/>
            <person name="Zhu C.-D."/>
            <person name="Coutinho L."/>
            <person name="Airas M.C."/>
            <person name="Batista T.M."/>
        </authorList>
    </citation>
    <scope>NUCLEOTIDE SEQUENCE [LARGE SCALE GENOMIC DNA]</scope>
    <source>
        <strain evidence="2">ASF017062</strain>
        <tissue evidence="2">Abdomen</tissue>
    </source>
</reference>
<keyword evidence="3" id="KW-1185">Reference proteome</keyword>
<evidence type="ECO:0000313" key="3">
    <source>
        <dbReference type="Proteomes" id="UP001432146"/>
    </source>
</evidence>